<dbReference type="GO" id="GO:0051536">
    <property type="term" value="F:iron-sulfur cluster binding"/>
    <property type="evidence" value="ECO:0007669"/>
    <property type="project" value="UniProtKB-KW"/>
</dbReference>
<dbReference type="GeneID" id="24918753"/>
<dbReference type="CDD" id="cd01335">
    <property type="entry name" value="Radical_SAM"/>
    <property type="match status" value="1"/>
</dbReference>
<feature type="chain" id="PRO_5003117639" description="Radical SAM core domain-containing protein" evidence="5">
    <location>
        <begin position="19"/>
        <end position="366"/>
    </location>
</feature>
<dbReference type="Gene3D" id="3.20.20.70">
    <property type="entry name" value="Aldolase class I"/>
    <property type="match status" value="1"/>
</dbReference>
<evidence type="ECO:0000256" key="2">
    <source>
        <dbReference type="ARBA" id="ARBA00022723"/>
    </source>
</evidence>
<proteinExistence type="predicted"/>
<evidence type="ECO:0000256" key="5">
    <source>
        <dbReference type="SAM" id="SignalP"/>
    </source>
</evidence>
<keyword evidence="1" id="KW-0949">S-adenosyl-L-methionine</keyword>
<evidence type="ECO:0000256" key="4">
    <source>
        <dbReference type="ARBA" id="ARBA00023014"/>
    </source>
</evidence>
<dbReference type="NCBIfam" id="TIGR04084">
    <property type="entry name" value="rSAM_AF0577"/>
    <property type="match status" value="1"/>
</dbReference>
<dbReference type="InterPro" id="IPR013785">
    <property type="entry name" value="Aldolase_TIM"/>
</dbReference>
<feature type="domain" description="Radical SAM core" evidence="6">
    <location>
        <begin position="6"/>
        <end position="156"/>
    </location>
</feature>
<dbReference type="InParanoid" id="D8LZT5"/>
<keyword evidence="4" id="KW-0411">Iron-sulfur</keyword>
<dbReference type="Pfam" id="PF04055">
    <property type="entry name" value="Radical_SAM"/>
    <property type="match status" value="1"/>
</dbReference>
<evidence type="ECO:0000313" key="7">
    <source>
        <dbReference type="EMBL" id="CBK21324.2"/>
    </source>
</evidence>
<dbReference type="AlphaFoldDB" id="D8LZT5"/>
<organism evidence="7">
    <name type="scientific">Blastocystis hominis</name>
    <dbReference type="NCBI Taxonomy" id="12968"/>
    <lineage>
        <taxon>Eukaryota</taxon>
        <taxon>Sar</taxon>
        <taxon>Stramenopiles</taxon>
        <taxon>Bigyra</taxon>
        <taxon>Opalozoa</taxon>
        <taxon>Opalinata</taxon>
        <taxon>Blastocystidae</taxon>
        <taxon>Blastocystis</taxon>
    </lineage>
</organism>
<keyword evidence="3" id="KW-0408">Iron</keyword>
<dbReference type="EMBL" id="FN668641">
    <property type="protein sequence ID" value="CBK21324.2"/>
    <property type="molecule type" value="Genomic_DNA"/>
</dbReference>
<reference evidence="7" key="1">
    <citation type="submission" date="2010-02" db="EMBL/GenBank/DDBJ databases">
        <title>Sequencing and annotation of the Blastocystis hominis genome.</title>
        <authorList>
            <person name="Wincker P."/>
        </authorList>
    </citation>
    <scope>NUCLEOTIDE SEQUENCE</scope>
    <source>
        <strain evidence="7">Singapore isolate B</strain>
    </source>
</reference>
<evidence type="ECO:0000313" key="8">
    <source>
        <dbReference type="Proteomes" id="UP000008312"/>
    </source>
</evidence>
<keyword evidence="8" id="KW-1185">Reference proteome</keyword>
<gene>
    <name evidence="7" type="ORF">GSBLH_T00001504001</name>
</gene>
<keyword evidence="2" id="KW-0479">Metal-binding</keyword>
<evidence type="ECO:0000256" key="1">
    <source>
        <dbReference type="ARBA" id="ARBA00022691"/>
    </source>
</evidence>
<dbReference type="OrthoDB" id="429626at2759"/>
<dbReference type="Proteomes" id="UP000008312">
    <property type="component" value="Unassembled WGS sequence"/>
</dbReference>
<dbReference type="GO" id="GO:0016491">
    <property type="term" value="F:oxidoreductase activity"/>
    <property type="evidence" value="ECO:0007669"/>
    <property type="project" value="InterPro"/>
</dbReference>
<evidence type="ECO:0000259" key="6">
    <source>
        <dbReference type="Pfam" id="PF04055"/>
    </source>
</evidence>
<dbReference type="OMA" id="VHWQLNA"/>
<dbReference type="SUPFAM" id="SSF102114">
    <property type="entry name" value="Radical SAM enzymes"/>
    <property type="match status" value="1"/>
</dbReference>
<dbReference type="SFLD" id="SFLDG01104">
    <property type="entry name" value="Uncharacterised_Radical_SAM_Su"/>
    <property type="match status" value="1"/>
</dbReference>
<dbReference type="GO" id="GO:0046872">
    <property type="term" value="F:metal ion binding"/>
    <property type="evidence" value="ECO:0007669"/>
    <property type="project" value="UniProtKB-KW"/>
</dbReference>
<dbReference type="InterPro" id="IPR058240">
    <property type="entry name" value="rSAM_sf"/>
</dbReference>
<feature type="signal peptide" evidence="5">
    <location>
        <begin position="1"/>
        <end position="18"/>
    </location>
</feature>
<dbReference type="PANTHER" id="PTHR43273:SF2">
    <property type="entry name" value="RADICAL SAM CORE DOMAIN-CONTAINING PROTEIN"/>
    <property type="match status" value="1"/>
</dbReference>
<dbReference type="InterPro" id="IPR023867">
    <property type="entry name" value="Sulphatase_maturase_rSAM"/>
</dbReference>
<name>D8LZT5_BLAHO</name>
<sequence>MLLFVTLTQSCNLTCTYCGSDENYEDIENITLDEYERDTHPKEMTYDISKLEPFKEIEDLAICFYGGEPLLKTRVIYKIMDMFPNARFCLQTNATLLKTVKEDYLMKIDTILCSIDGRPEITNRCRGANTYERILENVECIKAKGYSHDLVARMTVSVEQQGDIYEEHVHWQLDCNWDTPESQRILDWCHWRDTSYNPGISRLASEFERVLLTEHRILPIAPFTGILYSFLRGERVTGVRCGSGITSFNITTGGGVSSCPIAAELECITYIHNKDFDPKKLLNSEKVGEPCVSCDIFHECGGRCLYANQTKWWGEEGFLEVCKTIRHLMDEMHRILPAVQKVIEEGVFTVEDFHYPTYNNSIEVIP</sequence>
<dbReference type="InterPro" id="IPR007197">
    <property type="entry name" value="rSAM"/>
</dbReference>
<protein>
    <recommendedName>
        <fullName evidence="6">Radical SAM core domain-containing protein</fullName>
    </recommendedName>
</protein>
<accession>D8LZT5</accession>
<dbReference type="PANTHER" id="PTHR43273">
    <property type="entry name" value="ANAEROBIC SULFATASE-MATURATING ENZYME HOMOLOG ASLB-RELATED"/>
    <property type="match status" value="1"/>
</dbReference>
<dbReference type="SFLD" id="SFLDS00029">
    <property type="entry name" value="Radical_SAM"/>
    <property type="match status" value="1"/>
</dbReference>
<keyword evidence="5" id="KW-0732">Signal</keyword>
<evidence type="ECO:0000256" key="3">
    <source>
        <dbReference type="ARBA" id="ARBA00023004"/>
    </source>
</evidence>
<dbReference type="RefSeq" id="XP_012895372.1">
    <property type="nucleotide sequence ID" value="XM_013039918.1"/>
</dbReference>
<dbReference type="InterPro" id="IPR023819">
    <property type="entry name" value="Pep-mod_rSAM_AF0577"/>
</dbReference>
<dbReference type="SFLD" id="SFLDG01067">
    <property type="entry name" value="SPASM/twitch_domain_containing"/>
    <property type="match status" value="1"/>
</dbReference>